<evidence type="ECO:0000313" key="2">
    <source>
        <dbReference type="EMBL" id="SCB42585.1"/>
    </source>
</evidence>
<dbReference type="RefSeq" id="WP_092854065.1">
    <property type="nucleotide sequence ID" value="NZ_FMAH01000037.1"/>
</dbReference>
<reference evidence="3" key="1">
    <citation type="submission" date="2016-08" db="EMBL/GenBank/DDBJ databases">
        <authorList>
            <person name="Varghese N."/>
            <person name="Submissions Spin"/>
        </authorList>
    </citation>
    <scope>NUCLEOTIDE SEQUENCE [LARGE SCALE GENOMIC DNA]</scope>
    <source>
        <strain evidence="3">HAMBI 2971</strain>
    </source>
</reference>
<dbReference type="AlphaFoldDB" id="A0A1C3WRQ0"/>
<protein>
    <submittedName>
        <fullName evidence="2">Uncharacterized protein</fullName>
    </submittedName>
</protein>
<name>A0A1C3WRQ0_9HYPH</name>
<gene>
    <name evidence="2" type="ORF">GA0061102_103761</name>
</gene>
<evidence type="ECO:0000313" key="3">
    <source>
        <dbReference type="Proteomes" id="UP000199435"/>
    </source>
</evidence>
<evidence type="ECO:0000256" key="1">
    <source>
        <dbReference type="SAM" id="Phobius"/>
    </source>
</evidence>
<dbReference type="OrthoDB" id="8421819at2"/>
<organism evidence="2 3">
    <name type="scientific">Rhizobium miluonense</name>
    <dbReference type="NCBI Taxonomy" id="411945"/>
    <lineage>
        <taxon>Bacteria</taxon>
        <taxon>Pseudomonadati</taxon>
        <taxon>Pseudomonadota</taxon>
        <taxon>Alphaproteobacteria</taxon>
        <taxon>Hyphomicrobiales</taxon>
        <taxon>Rhizobiaceae</taxon>
        <taxon>Rhizobium/Agrobacterium group</taxon>
        <taxon>Rhizobium</taxon>
    </lineage>
</organism>
<keyword evidence="1" id="KW-1133">Transmembrane helix</keyword>
<keyword evidence="1" id="KW-0472">Membrane</keyword>
<dbReference type="EMBL" id="FMAH01000037">
    <property type="protein sequence ID" value="SCB42585.1"/>
    <property type="molecule type" value="Genomic_DNA"/>
</dbReference>
<feature type="transmembrane region" description="Helical" evidence="1">
    <location>
        <begin position="29"/>
        <end position="47"/>
    </location>
</feature>
<keyword evidence="1" id="KW-0812">Transmembrane</keyword>
<accession>A0A1C3WRQ0</accession>
<proteinExistence type="predicted"/>
<keyword evidence="3" id="KW-1185">Reference proteome</keyword>
<sequence length="89" mass="9780">MSDCDNLHPGFRDIAKAEYGCRQHRRLSLVEALAAIVVLLLVLVTNFHRSTNDTNAEATPMVAALGNTSAEFAPDHCRECFPALQLQGR</sequence>
<dbReference type="Proteomes" id="UP000199435">
    <property type="component" value="Unassembled WGS sequence"/>
</dbReference>